<dbReference type="SUPFAM" id="SSF46626">
    <property type="entry name" value="Cytochrome c"/>
    <property type="match status" value="2"/>
</dbReference>
<keyword evidence="4" id="KW-0679">Respiratory chain</keyword>
<dbReference type="OrthoDB" id="9811281at2"/>
<dbReference type="GO" id="GO:0005506">
    <property type="term" value="F:iron ion binding"/>
    <property type="evidence" value="ECO:0007669"/>
    <property type="project" value="InterPro"/>
</dbReference>
<evidence type="ECO:0000313" key="10">
    <source>
        <dbReference type="EMBL" id="AUH35532.1"/>
    </source>
</evidence>
<protein>
    <submittedName>
        <fullName evidence="10">Cytochrome-c oxidase, cbb3-type subunit III</fullName>
    </submittedName>
</protein>
<keyword evidence="2" id="KW-0813">Transport</keyword>
<dbReference type="KEGG" id="paro:CUV01_16805"/>
<dbReference type="PRINTS" id="PR00605">
    <property type="entry name" value="CYTCHROMECIC"/>
</dbReference>
<keyword evidence="5 8" id="KW-0479">Metal-binding</keyword>
<evidence type="ECO:0000256" key="5">
    <source>
        <dbReference type="ARBA" id="ARBA00022723"/>
    </source>
</evidence>
<comment type="cofactor">
    <cofactor evidence="1">
        <name>heme c</name>
        <dbReference type="ChEBI" id="CHEBI:61717"/>
    </cofactor>
</comment>
<keyword evidence="7 8" id="KW-0408">Iron</keyword>
<dbReference type="GO" id="GO:0009055">
    <property type="term" value="F:electron transfer activity"/>
    <property type="evidence" value="ECO:0007669"/>
    <property type="project" value="InterPro"/>
</dbReference>
<dbReference type="InterPro" id="IPR008168">
    <property type="entry name" value="Cyt_C_IC"/>
</dbReference>
<accession>A0A2K9F556</accession>
<dbReference type="NCBIfam" id="TIGR00782">
    <property type="entry name" value="ccoP"/>
    <property type="match status" value="1"/>
</dbReference>
<feature type="domain" description="Cytochrome c" evidence="9">
    <location>
        <begin position="42"/>
        <end position="130"/>
    </location>
</feature>
<proteinExistence type="predicted"/>
<dbReference type="RefSeq" id="WP_101462184.1">
    <property type="nucleotide sequence ID" value="NZ_CP025408.1"/>
</dbReference>
<keyword evidence="11" id="KW-1185">Reference proteome</keyword>
<dbReference type="GO" id="GO:0020037">
    <property type="term" value="F:heme binding"/>
    <property type="evidence" value="ECO:0007669"/>
    <property type="project" value="InterPro"/>
</dbReference>
<evidence type="ECO:0000256" key="2">
    <source>
        <dbReference type="ARBA" id="ARBA00022448"/>
    </source>
</evidence>
<evidence type="ECO:0000256" key="3">
    <source>
        <dbReference type="ARBA" id="ARBA00022617"/>
    </source>
</evidence>
<dbReference type="Pfam" id="PF00034">
    <property type="entry name" value="Cytochrom_C"/>
    <property type="match status" value="1"/>
</dbReference>
<keyword evidence="3 8" id="KW-0349">Heme</keyword>
<evidence type="ECO:0000256" key="4">
    <source>
        <dbReference type="ARBA" id="ARBA00022660"/>
    </source>
</evidence>
<dbReference type="InterPro" id="IPR004678">
    <property type="entry name" value="Cyt_c_oxidase_cbb3_su3"/>
</dbReference>
<reference evidence="10 11" key="1">
    <citation type="submission" date="2017-12" db="EMBL/GenBank/DDBJ databases">
        <authorList>
            <person name="Hurst M.R.H."/>
        </authorList>
    </citation>
    <scope>NUCLEOTIDE SEQUENCE [LARGE SCALE GENOMIC DNA]</scope>
    <source>
        <strain evidence="10 11">BM15</strain>
    </source>
</reference>
<dbReference type="PANTHER" id="PTHR33751">
    <property type="entry name" value="CBB3-TYPE CYTOCHROME C OXIDASE SUBUNIT FIXP"/>
    <property type="match status" value="1"/>
</dbReference>
<dbReference type="EMBL" id="CP025408">
    <property type="protein sequence ID" value="AUH35532.1"/>
    <property type="molecule type" value="Genomic_DNA"/>
</dbReference>
<evidence type="ECO:0000256" key="7">
    <source>
        <dbReference type="ARBA" id="ARBA00023004"/>
    </source>
</evidence>
<dbReference type="Pfam" id="PF13442">
    <property type="entry name" value="Cytochrome_CBB3"/>
    <property type="match status" value="1"/>
</dbReference>
<dbReference type="AlphaFoldDB" id="A0A2K9F556"/>
<name>A0A2K9F556_9RHOB</name>
<gene>
    <name evidence="10" type="primary">ccoP</name>
    <name evidence="10" type="ORF">CUV01_16805</name>
</gene>
<dbReference type="Proteomes" id="UP000233742">
    <property type="component" value="Chromosome"/>
</dbReference>
<dbReference type="InterPro" id="IPR009056">
    <property type="entry name" value="Cyt_c-like_dom"/>
</dbReference>
<evidence type="ECO:0000259" key="9">
    <source>
        <dbReference type="PROSITE" id="PS51007"/>
    </source>
</evidence>
<evidence type="ECO:0000256" key="8">
    <source>
        <dbReference type="PROSITE-ProRule" id="PRU00433"/>
    </source>
</evidence>
<organism evidence="10 11">
    <name type="scientific">Paracoccus tegillarcae</name>
    <dbReference type="NCBI Taxonomy" id="1529068"/>
    <lineage>
        <taxon>Bacteria</taxon>
        <taxon>Pseudomonadati</taxon>
        <taxon>Pseudomonadota</taxon>
        <taxon>Alphaproteobacteria</taxon>
        <taxon>Rhodobacterales</taxon>
        <taxon>Paracoccaceae</taxon>
        <taxon>Paracoccus</taxon>
    </lineage>
</organism>
<dbReference type="InterPro" id="IPR036909">
    <property type="entry name" value="Cyt_c-like_dom_sf"/>
</dbReference>
<evidence type="ECO:0000256" key="1">
    <source>
        <dbReference type="ARBA" id="ARBA00001926"/>
    </source>
</evidence>
<dbReference type="PROSITE" id="PS51007">
    <property type="entry name" value="CYTC"/>
    <property type="match status" value="2"/>
</dbReference>
<evidence type="ECO:0000313" key="11">
    <source>
        <dbReference type="Proteomes" id="UP000233742"/>
    </source>
</evidence>
<dbReference type="PANTHER" id="PTHR33751:SF1">
    <property type="entry name" value="CBB3-TYPE CYTOCHROME C OXIDASE SUBUNIT FIXP"/>
    <property type="match status" value="1"/>
</dbReference>
<dbReference type="Gene3D" id="1.10.760.10">
    <property type="entry name" value="Cytochrome c-like domain"/>
    <property type="match status" value="2"/>
</dbReference>
<dbReference type="InterPro" id="IPR050597">
    <property type="entry name" value="Cytochrome_c_Oxidase_Subunit"/>
</dbReference>
<feature type="domain" description="Cytochrome c" evidence="9">
    <location>
        <begin position="137"/>
        <end position="218"/>
    </location>
</feature>
<keyword evidence="6" id="KW-0249">Electron transport</keyword>
<sequence>MGAALCEFRAVAAPAYQRGDLCLWRKRADLTTLAIEDPAHQFGVTGGAAVFRATSSPCHGAGAAGARGYPDLLDDDWLWGGSLEKIEVTVRHGTRNVTDADAPFSQMPAVGEFLPHDESASITEYVLSLFGRDRDAAMAKTGSQFFADNCVACHGDDGTGDRMQGAPDLTDAIWLYGGDREVIAETIDEARFGVMSGWSPRLSDAEVKAVTLYVYQPGGGE</sequence>
<evidence type="ECO:0000256" key="6">
    <source>
        <dbReference type="ARBA" id="ARBA00022982"/>
    </source>
</evidence>